<protein>
    <recommendedName>
        <fullName evidence="5">TonB-dependent receptor</fullName>
    </recommendedName>
</protein>
<dbReference type="Proteomes" id="UP001156216">
    <property type="component" value="Chromosome"/>
</dbReference>
<name>A0A415LUI1_BACT4</name>
<feature type="signal peptide" evidence="1">
    <location>
        <begin position="1"/>
        <end position="24"/>
    </location>
</feature>
<organism evidence="2 4">
    <name type="scientific">Bacteroides thetaiotaomicron</name>
    <dbReference type="NCBI Taxonomy" id="818"/>
    <lineage>
        <taxon>Bacteria</taxon>
        <taxon>Pseudomonadati</taxon>
        <taxon>Bacteroidota</taxon>
        <taxon>Bacteroidia</taxon>
        <taxon>Bacteroidales</taxon>
        <taxon>Bacteroidaceae</taxon>
        <taxon>Bacteroides</taxon>
    </lineage>
</organism>
<dbReference type="Proteomes" id="UP000283616">
    <property type="component" value="Unassembled WGS sequence"/>
</dbReference>
<evidence type="ECO:0008006" key="5">
    <source>
        <dbReference type="Google" id="ProtNLM"/>
    </source>
</evidence>
<evidence type="ECO:0000313" key="2">
    <source>
        <dbReference type="EMBL" id="RHL53064.1"/>
    </source>
</evidence>
<evidence type="ECO:0000256" key="1">
    <source>
        <dbReference type="SAM" id="SignalP"/>
    </source>
</evidence>
<dbReference type="Gene3D" id="3.80.10.10">
    <property type="entry name" value="Ribonuclease Inhibitor"/>
    <property type="match status" value="1"/>
</dbReference>
<evidence type="ECO:0000313" key="4">
    <source>
        <dbReference type="Proteomes" id="UP000283616"/>
    </source>
</evidence>
<dbReference type="RefSeq" id="WP_008776944.1">
    <property type="nucleotide sequence ID" value="NZ_CP083681.1"/>
</dbReference>
<sequence>MQIFTFRKGLTVIALSLLCCVAYAQKTVILETPGKLSEKISGAEKYTTTSLVISGPINGADILFLREMAGRNQEGGKTEGTLQCPNRSATIFGVKL</sequence>
<dbReference type="InterPro" id="IPR032675">
    <property type="entry name" value="LRR_dom_sf"/>
</dbReference>
<reference evidence="3" key="2">
    <citation type="submission" date="2021-06" db="EMBL/GenBank/DDBJ databases">
        <title>Interrogation of the integrated mobile genetic elements in gut-associated Bacteroides with a consensus prediction approach.</title>
        <authorList>
            <person name="Campbell D.E."/>
            <person name="Leigh J.R."/>
            <person name="Kim T."/>
            <person name="England W."/>
            <person name="Whitaker R.J."/>
            <person name="Degnan P.H."/>
        </authorList>
    </citation>
    <scope>NUCLEOTIDE SEQUENCE</scope>
    <source>
        <strain evidence="3">VPI-BTDOT2</strain>
    </source>
</reference>
<gene>
    <name evidence="2" type="ORF">DW011_23460</name>
    <name evidence="3" type="ORF">KQP59_13910</name>
</gene>
<evidence type="ECO:0000313" key="3">
    <source>
        <dbReference type="EMBL" id="UYU69402.1"/>
    </source>
</evidence>
<feature type="chain" id="PRO_5043189842" description="TonB-dependent receptor" evidence="1">
    <location>
        <begin position="25"/>
        <end position="96"/>
    </location>
</feature>
<dbReference type="AlphaFoldDB" id="A0A415LUI1"/>
<dbReference type="EMBL" id="QROV01000041">
    <property type="protein sequence ID" value="RHL53064.1"/>
    <property type="molecule type" value="Genomic_DNA"/>
</dbReference>
<reference evidence="2 4" key="1">
    <citation type="submission" date="2018-08" db="EMBL/GenBank/DDBJ databases">
        <title>A genome reference for cultivated species of the human gut microbiota.</title>
        <authorList>
            <person name="Zou Y."/>
            <person name="Xue W."/>
            <person name="Luo G."/>
        </authorList>
    </citation>
    <scope>NUCLEOTIDE SEQUENCE [LARGE SCALE GENOMIC DNA]</scope>
    <source>
        <strain evidence="2 4">AF37-12</strain>
    </source>
</reference>
<dbReference type="GeneID" id="69503945"/>
<proteinExistence type="predicted"/>
<keyword evidence="1" id="KW-0732">Signal</keyword>
<accession>A0A415LUI1</accession>
<dbReference type="EMBL" id="CP083681">
    <property type="protein sequence ID" value="UYU69402.1"/>
    <property type="molecule type" value="Genomic_DNA"/>
</dbReference>